<evidence type="ECO:0000313" key="3">
    <source>
        <dbReference type="EMBL" id="CAF4086501.1"/>
    </source>
</evidence>
<reference evidence="2" key="1">
    <citation type="submission" date="2021-02" db="EMBL/GenBank/DDBJ databases">
        <authorList>
            <person name="Nowell W R."/>
        </authorList>
    </citation>
    <scope>NUCLEOTIDE SEQUENCE</scope>
</reference>
<protein>
    <submittedName>
        <fullName evidence="2">Uncharacterized protein</fullName>
    </submittedName>
</protein>
<dbReference type="AlphaFoldDB" id="A0A815DEY4"/>
<feature type="compositionally biased region" description="Polar residues" evidence="1">
    <location>
        <begin position="14"/>
        <end position="23"/>
    </location>
</feature>
<proteinExistence type="predicted"/>
<evidence type="ECO:0000313" key="2">
    <source>
        <dbReference type="EMBL" id="CAF1292753.1"/>
    </source>
</evidence>
<dbReference type="EMBL" id="CAJNOG010000551">
    <property type="protein sequence ID" value="CAF1292753.1"/>
    <property type="molecule type" value="Genomic_DNA"/>
</dbReference>
<dbReference type="EMBL" id="CAJOAZ010005078">
    <property type="protein sequence ID" value="CAF4086501.1"/>
    <property type="molecule type" value="Genomic_DNA"/>
</dbReference>
<comment type="caution">
    <text evidence="2">The sequence shown here is derived from an EMBL/GenBank/DDBJ whole genome shotgun (WGS) entry which is preliminary data.</text>
</comment>
<feature type="region of interest" description="Disordered" evidence="1">
    <location>
        <begin position="1"/>
        <end position="24"/>
    </location>
</feature>
<accession>A0A815DEY4</accession>
<dbReference type="Proteomes" id="UP000663844">
    <property type="component" value="Unassembled WGS sequence"/>
</dbReference>
<dbReference type="Proteomes" id="UP000663845">
    <property type="component" value="Unassembled WGS sequence"/>
</dbReference>
<name>A0A815DEY4_9BILA</name>
<feature type="region of interest" description="Disordered" evidence="1">
    <location>
        <begin position="95"/>
        <end position="121"/>
    </location>
</feature>
<organism evidence="2 4">
    <name type="scientific">Adineta steineri</name>
    <dbReference type="NCBI Taxonomy" id="433720"/>
    <lineage>
        <taxon>Eukaryota</taxon>
        <taxon>Metazoa</taxon>
        <taxon>Spiralia</taxon>
        <taxon>Gnathifera</taxon>
        <taxon>Rotifera</taxon>
        <taxon>Eurotatoria</taxon>
        <taxon>Bdelloidea</taxon>
        <taxon>Adinetida</taxon>
        <taxon>Adinetidae</taxon>
        <taxon>Adineta</taxon>
    </lineage>
</organism>
<gene>
    <name evidence="2" type="ORF">JYZ213_LOCUS31868</name>
    <name evidence="3" type="ORF">OXD698_LOCUS34637</name>
</gene>
<sequence>MAQEKQTGDLHAQPVSSSQSGQTRVEMINEWREQRQGIINEIVREAIRQASNKERAKADDILHRQLSADELHSTKEDLFDHLDQLLEQSLNREWNSSDTTELNDDDSISEYSPSEIPTGFSRQYSSQRSVGSSVDQVSVLSTENKRIPCTPDGNNGAVALHEDELVFVNIRKGSEICVIPNLKTKNVLRRLPFIDLSKRIVDIDYSTYHKQFVMATNKFASASRDGNDDEPYLYLFDTHNDSFERWMAFSAWESIQRVCCTPLHAYLIIQSVGESIIAQIPMHTKEIDRRFASDLISLPHERRFRLIDINCSASIRHQIIAIAYNGADRSEGGEGPIGICLFNTNWIRLASIADIGNSSMPYCVPRLTWLNKLNILAMINFESGDLIMFNSSGEKQDVQPYSRIVEDEESGQTNSKPINICATQNWAAIRYAHFINIHRIND</sequence>
<evidence type="ECO:0000313" key="4">
    <source>
        <dbReference type="Proteomes" id="UP000663845"/>
    </source>
</evidence>
<evidence type="ECO:0000256" key="1">
    <source>
        <dbReference type="SAM" id="MobiDB-lite"/>
    </source>
</evidence>